<dbReference type="GO" id="GO:0004497">
    <property type="term" value="F:monooxygenase activity"/>
    <property type="evidence" value="ECO:0007669"/>
    <property type="project" value="UniProtKB-KW"/>
</dbReference>
<name>A0AAV5AFY1_9AGAM</name>
<keyword evidence="6" id="KW-0560">Oxidoreductase</keyword>
<proteinExistence type="inferred from homology"/>
<dbReference type="InterPro" id="IPR050364">
    <property type="entry name" value="Cytochrome_P450_fung"/>
</dbReference>
<dbReference type="SUPFAM" id="SSF48264">
    <property type="entry name" value="Cytochrome P450"/>
    <property type="match status" value="1"/>
</dbReference>
<comment type="cofactor">
    <cofactor evidence="1">
        <name>heme</name>
        <dbReference type="ChEBI" id="CHEBI:30413"/>
    </cofactor>
</comment>
<evidence type="ECO:0000313" key="9">
    <source>
        <dbReference type="EMBL" id="GJJ11876.1"/>
    </source>
</evidence>
<dbReference type="InterPro" id="IPR036396">
    <property type="entry name" value="Cyt_P450_sf"/>
</dbReference>
<gene>
    <name evidence="9" type="ORF">Clacol_006114</name>
</gene>
<keyword evidence="5" id="KW-0479">Metal-binding</keyword>
<evidence type="ECO:0000256" key="8">
    <source>
        <dbReference type="ARBA" id="ARBA00023033"/>
    </source>
</evidence>
<dbReference type="GO" id="GO:0020037">
    <property type="term" value="F:heme binding"/>
    <property type="evidence" value="ECO:0007669"/>
    <property type="project" value="InterPro"/>
</dbReference>
<evidence type="ECO:0000256" key="5">
    <source>
        <dbReference type="ARBA" id="ARBA00022723"/>
    </source>
</evidence>
<evidence type="ECO:0000256" key="4">
    <source>
        <dbReference type="ARBA" id="ARBA00022617"/>
    </source>
</evidence>
<dbReference type="GO" id="GO:0016705">
    <property type="term" value="F:oxidoreductase activity, acting on paired donors, with incorporation or reduction of molecular oxygen"/>
    <property type="evidence" value="ECO:0007669"/>
    <property type="project" value="InterPro"/>
</dbReference>
<evidence type="ECO:0000313" key="10">
    <source>
        <dbReference type="Proteomes" id="UP001050691"/>
    </source>
</evidence>
<sequence>MSWTQKYGPFFFLNVGGKPAIVIGSHKVATDLLEKRGGIYSGRPRYIVADETMTGGLVFAFRPYADSCRRMRRASHEVFSHQVAKNYHKLQSLEAVLLVKDLFKTPEFYIRHIHRATASSLLSALYGLPPCLDPFSPTLVLVNEVTETVLDAAAPGRYLVESFPFLKYLPSRLCNWKRYAESVFLKANDLFQSLYKEVENRIEMGEVTPSVTTSLVQDPIHKDLTSQEKAWVAGTL</sequence>
<reference evidence="9" key="1">
    <citation type="submission" date="2021-10" db="EMBL/GenBank/DDBJ databases">
        <title>De novo Genome Assembly of Clathrus columnatus (Basidiomycota, Fungi) Using Illumina and Nanopore Sequence Data.</title>
        <authorList>
            <person name="Ogiso-Tanaka E."/>
            <person name="Itagaki H."/>
            <person name="Hosoya T."/>
            <person name="Hosaka K."/>
        </authorList>
    </citation>
    <scope>NUCLEOTIDE SEQUENCE</scope>
    <source>
        <strain evidence="9">MO-923</strain>
    </source>
</reference>
<dbReference type="InterPro" id="IPR002401">
    <property type="entry name" value="Cyt_P450_E_grp-I"/>
</dbReference>
<comment type="caution">
    <text evidence="9">The sequence shown here is derived from an EMBL/GenBank/DDBJ whole genome shotgun (WGS) entry which is preliminary data.</text>
</comment>
<dbReference type="Pfam" id="PF00067">
    <property type="entry name" value="p450"/>
    <property type="match status" value="1"/>
</dbReference>
<evidence type="ECO:0000256" key="6">
    <source>
        <dbReference type="ARBA" id="ARBA00023002"/>
    </source>
</evidence>
<dbReference type="PANTHER" id="PTHR46300">
    <property type="entry name" value="P450, PUTATIVE (EUROFUNG)-RELATED-RELATED"/>
    <property type="match status" value="1"/>
</dbReference>
<accession>A0AAV5AFY1</accession>
<dbReference type="Gene3D" id="1.10.630.10">
    <property type="entry name" value="Cytochrome P450"/>
    <property type="match status" value="1"/>
</dbReference>
<dbReference type="AlphaFoldDB" id="A0AAV5AFY1"/>
<organism evidence="9 10">
    <name type="scientific">Clathrus columnatus</name>
    <dbReference type="NCBI Taxonomy" id="1419009"/>
    <lineage>
        <taxon>Eukaryota</taxon>
        <taxon>Fungi</taxon>
        <taxon>Dikarya</taxon>
        <taxon>Basidiomycota</taxon>
        <taxon>Agaricomycotina</taxon>
        <taxon>Agaricomycetes</taxon>
        <taxon>Phallomycetidae</taxon>
        <taxon>Phallales</taxon>
        <taxon>Clathraceae</taxon>
        <taxon>Clathrus</taxon>
    </lineage>
</organism>
<comment type="pathway">
    <text evidence="2">Secondary metabolite biosynthesis.</text>
</comment>
<evidence type="ECO:0000256" key="3">
    <source>
        <dbReference type="ARBA" id="ARBA00010617"/>
    </source>
</evidence>
<dbReference type="PANTHER" id="PTHR46300:SF1">
    <property type="entry name" value="P450, PUTATIVE (EUROFUNG)-RELATED"/>
    <property type="match status" value="1"/>
</dbReference>
<keyword evidence="10" id="KW-1185">Reference proteome</keyword>
<evidence type="ECO:0000256" key="7">
    <source>
        <dbReference type="ARBA" id="ARBA00023004"/>
    </source>
</evidence>
<dbReference type="EMBL" id="BPWL01000007">
    <property type="protein sequence ID" value="GJJ11876.1"/>
    <property type="molecule type" value="Genomic_DNA"/>
</dbReference>
<evidence type="ECO:0000256" key="2">
    <source>
        <dbReference type="ARBA" id="ARBA00005179"/>
    </source>
</evidence>
<evidence type="ECO:0000256" key="1">
    <source>
        <dbReference type="ARBA" id="ARBA00001971"/>
    </source>
</evidence>
<protein>
    <submittedName>
        <fullName evidence="9">Uncharacterized protein</fullName>
    </submittedName>
</protein>
<keyword evidence="7" id="KW-0408">Iron</keyword>
<dbReference type="GO" id="GO:0005506">
    <property type="term" value="F:iron ion binding"/>
    <property type="evidence" value="ECO:0007669"/>
    <property type="project" value="InterPro"/>
</dbReference>
<dbReference type="PRINTS" id="PR00463">
    <property type="entry name" value="EP450I"/>
</dbReference>
<keyword evidence="4" id="KW-0349">Heme</keyword>
<comment type="similarity">
    <text evidence="3">Belongs to the cytochrome P450 family.</text>
</comment>
<dbReference type="Proteomes" id="UP001050691">
    <property type="component" value="Unassembled WGS sequence"/>
</dbReference>
<keyword evidence="8" id="KW-0503">Monooxygenase</keyword>
<dbReference type="InterPro" id="IPR001128">
    <property type="entry name" value="Cyt_P450"/>
</dbReference>